<dbReference type="EMBL" id="BMIK01000013">
    <property type="protein sequence ID" value="GGC38475.1"/>
    <property type="molecule type" value="Genomic_DNA"/>
</dbReference>
<evidence type="ECO:0000313" key="1">
    <source>
        <dbReference type="EMBL" id="GGC38475.1"/>
    </source>
</evidence>
<evidence type="ECO:0000313" key="2">
    <source>
        <dbReference type="Proteomes" id="UP000597338"/>
    </source>
</evidence>
<dbReference type="Proteomes" id="UP000597338">
    <property type="component" value="Unassembled WGS sequence"/>
</dbReference>
<dbReference type="RefSeq" id="WP_188752583.1">
    <property type="nucleotide sequence ID" value="NZ_BMIK01000013.1"/>
</dbReference>
<reference evidence="2" key="1">
    <citation type="journal article" date="2019" name="Int. J. Syst. Evol. Microbiol.">
        <title>The Global Catalogue of Microorganisms (GCM) 10K type strain sequencing project: providing services to taxonomists for standard genome sequencing and annotation.</title>
        <authorList>
            <consortium name="The Broad Institute Genomics Platform"/>
            <consortium name="The Broad Institute Genome Sequencing Center for Infectious Disease"/>
            <person name="Wu L."/>
            <person name="Ma J."/>
        </authorList>
    </citation>
    <scope>NUCLEOTIDE SEQUENCE [LARGE SCALE GENOMIC DNA]</scope>
    <source>
        <strain evidence="2">CGMCC 1.15342</strain>
    </source>
</reference>
<proteinExistence type="predicted"/>
<organism evidence="1 2">
    <name type="scientific">Parapedobacter defluvii</name>
    <dbReference type="NCBI Taxonomy" id="2045106"/>
    <lineage>
        <taxon>Bacteria</taxon>
        <taxon>Pseudomonadati</taxon>
        <taxon>Bacteroidota</taxon>
        <taxon>Sphingobacteriia</taxon>
        <taxon>Sphingobacteriales</taxon>
        <taxon>Sphingobacteriaceae</taxon>
        <taxon>Parapedobacter</taxon>
    </lineage>
</organism>
<accession>A0ABQ1MFT3</accession>
<protein>
    <recommendedName>
        <fullName evidence="3">N-acetyltransferase domain-containing protein</fullName>
    </recommendedName>
</protein>
<keyword evidence="2" id="KW-1185">Reference proteome</keyword>
<gene>
    <name evidence="1" type="ORF">GCM10011386_33230</name>
</gene>
<name>A0ABQ1MFT3_9SPHI</name>
<evidence type="ECO:0008006" key="3">
    <source>
        <dbReference type="Google" id="ProtNLM"/>
    </source>
</evidence>
<comment type="caution">
    <text evidence="1">The sequence shown here is derived from an EMBL/GenBank/DDBJ whole genome shotgun (WGS) entry which is preliminary data.</text>
</comment>
<sequence>MTTNSRMLFLIGVAFHLLVIAGHNILATADGVRTIYGWRLLPVPTEHRLRALLSHPVAAHYGIFSGIGMGYGFYAPQVGSPYVAMLERKSGGHCDTLFHPGLRTSTGILRFSSALDLFQWLTVAPDTAAHGMAKQLVDELAKQYRRRSGADSVRCHIYRIQPPSFQRPSDGIGLREVFSSSGYSIP</sequence>